<dbReference type="AlphaFoldDB" id="A0A975CS67"/>
<dbReference type="InterPro" id="IPR011330">
    <property type="entry name" value="Glyco_hydro/deAcase_b/a-brl"/>
</dbReference>
<keyword evidence="2" id="KW-0378">Hydrolase</keyword>
<dbReference type="CDD" id="cd10917">
    <property type="entry name" value="CE4_NodB_like_6s_7s"/>
    <property type="match status" value="1"/>
</dbReference>
<evidence type="ECO:0000256" key="1">
    <source>
        <dbReference type="ARBA" id="ARBA00022723"/>
    </source>
</evidence>
<dbReference type="EMBL" id="CP071869">
    <property type="protein sequence ID" value="QTE24400.1"/>
    <property type="molecule type" value="Genomic_DNA"/>
</dbReference>
<proteinExistence type="predicted"/>
<evidence type="ECO:0000256" key="2">
    <source>
        <dbReference type="ARBA" id="ARBA00022801"/>
    </source>
</evidence>
<organism evidence="4 5">
    <name type="scientific">Polaribacter cellanae</name>
    <dbReference type="NCBI Taxonomy" id="2818493"/>
    <lineage>
        <taxon>Bacteria</taxon>
        <taxon>Pseudomonadati</taxon>
        <taxon>Bacteroidota</taxon>
        <taxon>Flavobacteriia</taxon>
        <taxon>Flavobacteriales</taxon>
        <taxon>Flavobacteriaceae</taxon>
    </lineage>
</organism>
<keyword evidence="1" id="KW-0479">Metal-binding</keyword>
<dbReference type="PROSITE" id="PS51677">
    <property type="entry name" value="NODB"/>
    <property type="match status" value="1"/>
</dbReference>
<dbReference type="GO" id="GO:0005975">
    <property type="term" value="P:carbohydrate metabolic process"/>
    <property type="evidence" value="ECO:0007669"/>
    <property type="project" value="InterPro"/>
</dbReference>
<feature type="domain" description="NodB homology" evidence="3">
    <location>
        <begin position="28"/>
        <end position="228"/>
    </location>
</feature>
<dbReference type="PANTHER" id="PTHR10587">
    <property type="entry name" value="GLYCOSYL TRANSFERASE-RELATED"/>
    <property type="match status" value="1"/>
</dbReference>
<dbReference type="GO" id="GO:0046872">
    <property type="term" value="F:metal ion binding"/>
    <property type="evidence" value="ECO:0007669"/>
    <property type="project" value="UniProtKB-KW"/>
</dbReference>
<dbReference type="Gene3D" id="3.20.20.370">
    <property type="entry name" value="Glycoside hydrolase/deacetylase"/>
    <property type="match status" value="1"/>
</dbReference>
<evidence type="ECO:0000259" key="3">
    <source>
        <dbReference type="PROSITE" id="PS51677"/>
    </source>
</evidence>
<dbReference type="SUPFAM" id="SSF88713">
    <property type="entry name" value="Glycoside hydrolase/deacetylase"/>
    <property type="match status" value="1"/>
</dbReference>
<sequence>MKVYLPRTPDFIARIFSKYTWRFSSDKKEIYLTFDDGPTPEITNFVITELKKYNAKATFFCIGKNIQNHPEIFKRIIADEHSVGNHTQNHLNGWKSKNTIYIDDFLECDKLLQGSQKLIGLNENGKNTYKVLRTLQEKPKLFRPPYGKIKKSQAIEILKKGYKIIMWDVLSADFDTSISKEKCLQNVLKNTKNGSIIVFHDSIKASEKLRFVLPKFLKEFSEKGFSFKSI</sequence>
<accession>A0A975CS67</accession>
<dbReference type="GO" id="GO:0016810">
    <property type="term" value="F:hydrolase activity, acting on carbon-nitrogen (but not peptide) bonds"/>
    <property type="evidence" value="ECO:0007669"/>
    <property type="project" value="InterPro"/>
</dbReference>
<dbReference type="Pfam" id="PF01522">
    <property type="entry name" value="Polysacc_deac_1"/>
    <property type="match status" value="1"/>
</dbReference>
<dbReference type="KEGG" id="pcea:J3359_09105"/>
<dbReference type="InterPro" id="IPR002509">
    <property type="entry name" value="NODB_dom"/>
</dbReference>
<keyword evidence="5" id="KW-1185">Reference proteome</keyword>
<evidence type="ECO:0000313" key="4">
    <source>
        <dbReference type="EMBL" id="QTE24400.1"/>
    </source>
</evidence>
<protein>
    <submittedName>
        <fullName evidence="4">Polysaccharide deacetylase family protein</fullName>
    </submittedName>
</protein>
<dbReference type="InterPro" id="IPR050248">
    <property type="entry name" value="Polysacc_deacetylase_ArnD"/>
</dbReference>
<reference evidence="4 5" key="1">
    <citation type="submission" date="2021-03" db="EMBL/GenBank/DDBJ databases">
        <title>Complete genome of Polaribacter_sp.SM13.</title>
        <authorList>
            <person name="Jeong S.W."/>
            <person name="Bae J.W."/>
        </authorList>
    </citation>
    <scope>NUCLEOTIDE SEQUENCE [LARGE SCALE GENOMIC DNA]</scope>
    <source>
        <strain evidence="4 5">SM13</strain>
    </source>
</reference>
<dbReference type="Proteomes" id="UP000663920">
    <property type="component" value="Chromosome"/>
</dbReference>
<evidence type="ECO:0000313" key="5">
    <source>
        <dbReference type="Proteomes" id="UP000663920"/>
    </source>
</evidence>
<dbReference type="RefSeq" id="WP_208080372.1">
    <property type="nucleotide sequence ID" value="NZ_CP071869.1"/>
</dbReference>
<name>A0A975CS67_9FLAO</name>
<gene>
    <name evidence="4" type="ORF">J3359_09105</name>
</gene>
<dbReference type="GO" id="GO:0016020">
    <property type="term" value="C:membrane"/>
    <property type="evidence" value="ECO:0007669"/>
    <property type="project" value="TreeGrafter"/>
</dbReference>
<dbReference type="PANTHER" id="PTHR10587:SF133">
    <property type="entry name" value="CHITIN DEACETYLASE 1-RELATED"/>
    <property type="match status" value="1"/>
</dbReference>